<dbReference type="Gene3D" id="3.80.10.10">
    <property type="entry name" value="Ribonuclease Inhibitor"/>
    <property type="match status" value="1"/>
</dbReference>
<sequence>MDRISLLHDELLLTILSFLPTTKDVVATMVLSKRWQPLWMMVPRLVYDYSYENADYGRFSRFVDRSLLLHKAPVLETLYFKVTRTSGVGDIPLWTRAAEKHSVRELFIEIHSSCIAFPAILPRSLYTGCRMLVTLKLNNVVLVDAASEPVSFPSLKYLKLNSLKYPGDEFVKRFLSSCIVLEHLDVDQCPGDNVTVFTVRVPSLESLYVRKSSDTDLDNAEGFVIDAPSLKYLGITDSTGGFCVIESEMPNIVKADVDTGYYSLSKILGR</sequence>
<evidence type="ECO:0000259" key="1">
    <source>
        <dbReference type="Pfam" id="PF24758"/>
    </source>
</evidence>
<dbReference type="Pfam" id="PF24758">
    <property type="entry name" value="LRR_At5g56370"/>
    <property type="match status" value="1"/>
</dbReference>
<organism evidence="2 3">
    <name type="scientific">Microthlaspi erraticum</name>
    <dbReference type="NCBI Taxonomy" id="1685480"/>
    <lineage>
        <taxon>Eukaryota</taxon>
        <taxon>Viridiplantae</taxon>
        <taxon>Streptophyta</taxon>
        <taxon>Embryophyta</taxon>
        <taxon>Tracheophyta</taxon>
        <taxon>Spermatophyta</taxon>
        <taxon>Magnoliopsida</taxon>
        <taxon>eudicotyledons</taxon>
        <taxon>Gunneridae</taxon>
        <taxon>Pentapetalae</taxon>
        <taxon>rosids</taxon>
        <taxon>malvids</taxon>
        <taxon>Brassicales</taxon>
        <taxon>Brassicaceae</taxon>
        <taxon>Coluteocarpeae</taxon>
        <taxon>Microthlaspi</taxon>
    </lineage>
</organism>
<dbReference type="Proteomes" id="UP000467841">
    <property type="component" value="Unassembled WGS sequence"/>
</dbReference>
<dbReference type="InterPro" id="IPR053781">
    <property type="entry name" value="F-box_AtFBL13-like"/>
</dbReference>
<feature type="domain" description="F-box/LRR-repeat protein 15/At3g58940/PEG3-like LRR" evidence="1">
    <location>
        <begin position="94"/>
        <end position="236"/>
    </location>
</feature>
<dbReference type="SUPFAM" id="SSF52047">
    <property type="entry name" value="RNI-like"/>
    <property type="match status" value="1"/>
</dbReference>
<name>A0A6D2L9Q8_9BRAS</name>
<dbReference type="SUPFAM" id="SSF81383">
    <property type="entry name" value="F-box domain"/>
    <property type="match status" value="1"/>
</dbReference>
<accession>A0A6D2L9Q8</accession>
<comment type="caution">
    <text evidence="2">The sequence shown here is derived from an EMBL/GenBank/DDBJ whole genome shotgun (WGS) entry which is preliminary data.</text>
</comment>
<evidence type="ECO:0000313" key="3">
    <source>
        <dbReference type="Proteomes" id="UP000467841"/>
    </source>
</evidence>
<gene>
    <name evidence="2" type="ORF">MERR_LOCUS49800</name>
</gene>
<dbReference type="EMBL" id="CACVBM020001940">
    <property type="protein sequence ID" value="CAA7062564.1"/>
    <property type="molecule type" value="Genomic_DNA"/>
</dbReference>
<dbReference type="InterPro" id="IPR036047">
    <property type="entry name" value="F-box-like_dom_sf"/>
</dbReference>
<dbReference type="OrthoDB" id="1111989at2759"/>
<dbReference type="PANTHER" id="PTHR32212">
    <property type="entry name" value="CYCLIN-LIKE F-BOX"/>
    <property type="match status" value="1"/>
</dbReference>
<dbReference type="CDD" id="cd22160">
    <property type="entry name" value="F-box_AtFBL13-like"/>
    <property type="match status" value="1"/>
</dbReference>
<dbReference type="PANTHER" id="PTHR32212:SF264">
    <property type="entry name" value="F-BOX DOMAIN-CONTAINING PROTEIN"/>
    <property type="match status" value="1"/>
</dbReference>
<protein>
    <recommendedName>
        <fullName evidence="1">F-box/LRR-repeat protein 15/At3g58940/PEG3-like LRR domain-containing protein</fullName>
    </recommendedName>
</protein>
<proteinExistence type="predicted"/>
<dbReference type="InterPro" id="IPR032675">
    <property type="entry name" value="LRR_dom_sf"/>
</dbReference>
<dbReference type="InterPro" id="IPR055411">
    <property type="entry name" value="LRR_FXL15/At3g58940/PEG3-like"/>
</dbReference>
<dbReference type="AlphaFoldDB" id="A0A6D2L9Q8"/>
<keyword evidence="3" id="KW-1185">Reference proteome</keyword>
<evidence type="ECO:0000313" key="2">
    <source>
        <dbReference type="EMBL" id="CAA7062564.1"/>
    </source>
</evidence>
<reference evidence="2" key="1">
    <citation type="submission" date="2020-01" db="EMBL/GenBank/DDBJ databases">
        <authorList>
            <person name="Mishra B."/>
        </authorList>
    </citation>
    <scope>NUCLEOTIDE SEQUENCE [LARGE SCALE GENOMIC DNA]</scope>
</reference>